<dbReference type="InterPro" id="IPR036852">
    <property type="entry name" value="Peptidase_S8/S53_dom_sf"/>
</dbReference>
<organism evidence="7 8">
    <name type="scientific">Desulfatibacillum aliphaticivorans</name>
    <dbReference type="NCBI Taxonomy" id="218208"/>
    <lineage>
        <taxon>Bacteria</taxon>
        <taxon>Pseudomonadati</taxon>
        <taxon>Thermodesulfobacteriota</taxon>
        <taxon>Desulfobacteria</taxon>
        <taxon>Desulfobacterales</taxon>
        <taxon>Desulfatibacillaceae</taxon>
        <taxon>Desulfatibacillum</taxon>
    </lineage>
</organism>
<feature type="region of interest" description="Disordered" evidence="5">
    <location>
        <begin position="15"/>
        <end position="39"/>
    </location>
</feature>
<dbReference type="InterPro" id="IPR034074">
    <property type="entry name" value="Y4bN_pept_dom"/>
</dbReference>
<dbReference type="SUPFAM" id="SSF52743">
    <property type="entry name" value="Subtilisin-like"/>
    <property type="match status" value="1"/>
</dbReference>
<dbReference type="HOGENOM" id="CLU_020472_0_0_7"/>
<dbReference type="GO" id="GO:0006508">
    <property type="term" value="P:proteolysis"/>
    <property type="evidence" value="ECO:0007669"/>
    <property type="project" value="UniProtKB-KW"/>
</dbReference>
<evidence type="ECO:0000256" key="3">
    <source>
        <dbReference type="ARBA" id="ARBA00022801"/>
    </source>
</evidence>
<dbReference type="Gene3D" id="3.40.50.200">
    <property type="entry name" value="Peptidase S8/S53 domain"/>
    <property type="match status" value="1"/>
</dbReference>
<evidence type="ECO:0000256" key="1">
    <source>
        <dbReference type="ARBA" id="ARBA00011073"/>
    </source>
</evidence>
<dbReference type="PANTHER" id="PTHR43806">
    <property type="entry name" value="PEPTIDASE S8"/>
    <property type="match status" value="1"/>
</dbReference>
<keyword evidence="2" id="KW-0645">Protease</keyword>
<dbReference type="RefSeq" id="WP_015946973.1">
    <property type="nucleotide sequence ID" value="NC_011768.1"/>
</dbReference>
<dbReference type="InterPro" id="IPR050131">
    <property type="entry name" value="Peptidase_S8_subtilisin-like"/>
</dbReference>
<name>B8FF81_DESAL</name>
<dbReference type="Pfam" id="PF00082">
    <property type="entry name" value="Peptidase_S8"/>
    <property type="match status" value="1"/>
</dbReference>
<protein>
    <submittedName>
        <fullName evidence="7">Peptidase S8 and S53, subtilisin, kexin, sedolisin</fullName>
    </submittedName>
</protein>
<dbReference type="eggNOG" id="COG1404">
    <property type="taxonomic scope" value="Bacteria"/>
</dbReference>
<evidence type="ECO:0000256" key="2">
    <source>
        <dbReference type="ARBA" id="ARBA00022670"/>
    </source>
</evidence>
<dbReference type="PRINTS" id="PR00723">
    <property type="entry name" value="SUBTILISIN"/>
</dbReference>
<proteinExistence type="inferred from homology"/>
<dbReference type="PANTHER" id="PTHR43806:SF11">
    <property type="entry name" value="CEREVISIN-RELATED"/>
    <property type="match status" value="1"/>
</dbReference>
<evidence type="ECO:0000256" key="4">
    <source>
        <dbReference type="ARBA" id="ARBA00022825"/>
    </source>
</evidence>
<reference evidence="7 8" key="1">
    <citation type="journal article" date="2012" name="Environ. Microbiol.">
        <title>The genome sequence of Desulfatibacillum alkenivorans AK-01: a blueprint for anaerobic alkane oxidation.</title>
        <authorList>
            <person name="Callaghan A.V."/>
            <person name="Morris B.E."/>
            <person name="Pereira I.A."/>
            <person name="McInerney M.J."/>
            <person name="Austin R.N."/>
            <person name="Groves J.T."/>
            <person name="Kukor J.J."/>
            <person name="Suflita J.M."/>
            <person name="Young L.Y."/>
            <person name="Zylstra G.J."/>
            <person name="Wawrik B."/>
        </authorList>
    </citation>
    <scope>NUCLEOTIDE SEQUENCE [LARGE SCALE GENOMIC DNA]</scope>
    <source>
        <strain evidence="7 8">AK-01</strain>
    </source>
</reference>
<dbReference type="AlphaFoldDB" id="B8FF81"/>
<dbReference type="Proteomes" id="UP000000739">
    <property type="component" value="Chromosome"/>
</dbReference>
<dbReference type="InterPro" id="IPR015500">
    <property type="entry name" value="Peptidase_S8_subtilisin-rel"/>
</dbReference>
<feature type="domain" description="Peptidase S8/S53" evidence="6">
    <location>
        <begin position="264"/>
        <end position="604"/>
    </location>
</feature>
<accession>B8FF81</accession>
<keyword evidence="8" id="KW-1185">Reference proteome</keyword>
<keyword evidence="3" id="KW-0378">Hydrolase</keyword>
<evidence type="ECO:0000313" key="8">
    <source>
        <dbReference type="Proteomes" id="UP000000739"/>
    </source>
</evidence>
<evidence type="ECO:0000259" key="6">
    <source>
        <dbReference type="Pfam" id="PF00082"/>
    </source>
</evidence>
<dbReference type="EMBL" id="CP001322">
    <property type="protein sequence ID" value="ACL03898.1"/>
    <property type="molecule type" value="Genomic_DNA"/>
</dbReference>
<comment type="similarity">
    <text evidence="1">Belongs to the peptidase S8 family.</text>
</comment>
<dbReference type="GO" id="GO:0004252">
    <property type="term" value="F:serine-type endopeptidase activity"/>
    <property type="evidence" value="ECO:0007669"/>
    <property type="project" value="InterPro"/>
</dbReference>
<gene>
    <name evidence="7" type="ordered locus">Dalk_2205</name>
</gene>
<sequence>MEKFEHLPLPEFKADLERKKSSGGGGYTLPEGRSKRDYSRTQIRKAQAISHNFSKLKEQYKGRLDPHLIFEINVNDKIDTASFEKELLKMGLDVLSVAEDKKGYWVVFASDEQLEEFRARLDSHGKDGEGGATKYDFFNVISEIEDIPVEKKIARSIIDAPLPEDEDTYIDVELWRMSDDQLEVFISKLPGAIDNLQVTDKLVRNSFALLRVRLDSAAYKQLIELKEVARVSRPPLPSFNPFEIFSQDVEDLEILSPSESATGILIVDSGVVSGHPLIKNALGDEANFQSRETEVVDKVGHGTAVAGCALYGDVEYCIKKKQFHAYNWIFSAKVMYAVQDFSGGVYAEYDPEKLLEHQFQDAIDHFLGNKDNRIRVVNVSLGNNLEVWHKSEFRQPPLASLIDEIARDYDDVVFVISSGNVNPVNSFDDIAGVVEHYPEYLFDKKSPDFNLINPATSALSLTVGSIANRPRIADTSFFGSQRELFTAIAPEHQPAPFTRTGPGINGMIKPELVEYGGNLVLSQEFGRIKTNSGGKIPVLSSQYPDKLFSFDLGSSYSAPKVARSCALVSNSYPEKSANFIKNLILQSANYPEPINKDFWRAKNKQKAEKKRFMTIGYGVPDHAKAISSFNNRVLFFEESSIQVDQAKVFKVDLPRSFFETKGDRIFSIVLTYNPPVRRSRGDYYLGNTLEFKIFHTVSPDGVISKISVLDEEDGESSMEDKFHLDFEPKVTLRSKGCHQKAVKIFTHAHWTNNPFTSLCIALVNRNRWVKAIDESFLQDYCISLCVYHSGHTSLYSEIKNLNQIPLRERARVR</sequence>
<dbReference type="CDD" id="cd04847">
    <property type="entry name" value="Peptidases_S8_Subtilisin_like_2"/>
    <property type="match status" value="1"/>
</dbReference>
<evidence type="ECO:0000313" key="7">
    <source>
        <dbReference type="EMBL" id="ACL03898.1"/>
    </source>
</evidence>
<evidence type="ECO:0000256" key="5">
    <source>
        <dbReference type="SAM" id="MobiDB-lite"/>
    </source>
</evidence>
<dbReference type="InterPro" id="IPR000209">
    <property type="entry name" value="Peptidase_S8/S53_dom"/>
</dbReference>
<keyword evidence="4" id="KW-0720">Serine protease</keyword>
<dbReference type="KEGG" id="dal:Dalk_2205"/>